<keyword evidence="3" id="KW-1185">Reference proteome</keyword>
<dbReference type="STRING" id="1184609.KILIM_029_00020"/>
<dbReference type="InterPro" id="IPR007138">
    <property type="entry name" value="ABM_dom"/>
</dbReference>
<gene>
    <name evidence="2" type="ORF">KILIM_029_00020</name>
</gene>
<dbReference type="Proteomes" id="UP000008366">
    <property type="component" value="Unassembled WGS sequence"/>
</dbReference>
<dbReference type="OrthoDB" id="3695636at2"/>
<sequence>MTSFYAEFTAAAGREDDCARLVADYTQATRAEEGCVVFEPYVERDRPRRYFIYEVYEDDQAFADHVASPHGVQFNEQLGDVIEEDASRLKFLDRPPLND</sequence>
<evidence type="ECO:0000259" key="1">
    <source>
        <dbReference type="PROSITE" id="PS51725"/>
    </source>
</evidence>
<comment type="caution">
    <text evidence="2">The sequence shown here is derived from an EMBL/GenBank/DDBJ whole genome shotgun (WGS) entry which is preliminary data.</text>
</comment>
<feature type="domain" description="ABM" evidence="1">
    <location>
        <begin position="2"/>
        <end position="91"/>
    </location>
</feature>
<organism evidence="2 3">
    <name type="scientific">Kineosphaera limosa NBRC 100340</name>
    <dbReference type="NCBI Taxonomy" id="1184609"/>
    <lineage>
        <taxon>Bacteria</taxon>
        <taxon>Bacillati</taxon>
        <taxon>Actinomycetota</taxon>
        <taxon>Actinomycetes</taxon>
        <taxon>Micrococcales</taxon>
        <taxon>Dermatophilaceae</taxon>
        <taxon>Kineosphaera</taxon>
    </lineage>
</organism>
<accession>K6VI49</accession>
<dbReference type="eggNOG" id="COG1359">
    <property type="taxonomic scope" value="Bacteria"/>
</dbReference>
<reference evidence="2 3" key="1">
    <citation type="submission" date="2012-08" db="EMBL/GenBank/DDBJ databases">
        <title>Whole genome shotgun sequence of Kineosphaera limosa NBRC 100340.</title>
        <authorList>
            <person name="Yoshida I."/>
            <person name="Isaki S."/>
            <person name="Hosoyama A."/>
            <person name="Tsuchikane K."/>
            <person name="Katsumata H."/>
            <person name="Ando Y."/>
            <person name="Ohji S."/>
            <person name="Hamada M."/>
            <person name="Tamura T."/>
            <person name="Yamazoe A."/>
            <person name="Yamazaki S."/>
            <person name="Fujita N."/>
        </authorList>
    </citation>
    <scope>NUCLEOTIDE SEQUENCE [LARGE SCALE GENOMIC DNA]</scope>
    <source>
        <strain evidence="2 3">NBRC 100340</strain>
    </source>
</reference>
<evidence type="ECO:0000313" key="2">
    <source>
        <dbReference type="EMBL" id="GAB95893.1"/>
    </source>
</evidence>
<dbReference type="PROSITE" id="PS51725">
    <property type="entry name" value="ABM"/>
    <property type="match status" value="1"/>
</dbReference>
<name>K6VI49_9MICO</name>
<dbReference type="Pfam" id="PF03992">
    <property type="entry name" value="ABM"/>
    <property type="match status" value="1"/>
</dbReference>
<dbReference type="Gene3D" id="3.30.70.100">
    <property type="match status" value="1"/>
</dbReference>
<protein>
    <recommendedName>
        <fullName evidence="1">ABM domain-containing protein</fullName>
    </recommendedName>
</protein>
<dbReference type="GO" id="GO:0003824">
    <property type="term" value="F:catalytic activity"/>
    <property type="evidence" value="ECO:0007669"/>
    <property type="project" value="TreeGrafter"/>
</dbReference>
<proteinExistence type="predicted"/>
<dbReference type="PANTHER" id="PTHR33336:SF3">
    <property type="entry name" value="ABM DOMAIN-CONTAINING PROTEIN"/>
    <property type="match status" value="1"/>
</dbReference>
<dbReference type="EMBL" id="BAHD01000029">
    <property type="protein sequence ID" value="GAB95893.1"/>
    <property type="molecule type" value="Genomic_DNA"/>
</dbReference>
<dbReference type="InterPro" id="IPR050744">
    <property type="entry name" value="AI-2_Isomerase_LsrG"/>
</dbReference>
<dbReference type="SUPFAM" id="SSF54909">
    <property type="entry name" value="Dimeric alpha+beta barrel"/>
    <property type="match status" value="1"/>
</dbReference>
<dbReference type="AlphaFoldDB" id="K6VI49"/>
<dbReference type="PANTHER" id="PTHR33336">
    <property type="entry name" value="QUINOL MONOOXYGENASE YGIN-RELATED"/>
    <property type="match status" value="1"/>
</dbReference>
<dbReference type="InterPro" id="IPR011008">
    <property type="entry name" value="Dimeric_a/b-barrel"/>
</dbReference>
<dbReference type="RefSeq" id="WP_006592425.1">
    <property type="nucleotide sequence ID" value="NZ_BAHD01000029.1"/>
</dbReference>
<evidence type="ECO:0000313" key="3">
    <source>
        <dbReference type="Proteomes" id="UP000008366"/>
    </source>
</evidence>